<dbReference type="AlphaFoldDB" id="D1PUT5"/>
<feature type="transmembrane region" description="Helical" evidence="2">
    <location>
        <begin position="105"/>
        <end position="127"/>
    </location>
</feature>
<feature type="transmembrane region" description="Helical" evidence="2">
    <location>
        <begin position="347"/>
        <end position="367"/>
    </location>
</feature>
<dbReference type="OrthoDB" id="9809196at2"/>
<gene>
    <name evidence="3" type="ORF">HMPREF0645_0720</name>
</gene>
<feature type="transmembrane region" description="Helical" evidence="2">
    <location>
        <begin position="139"/>
        <end position="164"/>
    </location>
</feature>
<feature type="region of interest" description="Disordered" evidence="1">
    <location>
        <begin position="451"/>
        <end position="471"/>
    </location>
</feature>
<organism evidence="3 4">
    <name type="scientific">Hallella bergensis DSM 17361</name>
    <dbReference type="NCBI Taxonomy" id="585502"/>
    <lineage>
        <taxon>Bacteria</taxon>
        <taxon>Pseudomonadati</taxon>
        <taxon>Bacteroidota</taxon>
        <taxon>Bacteroidia</taxon>
        <taxon>Bacteroidales</taxon>
        <taxon>Prevotellaceae</taxon>
        <taxon>Hallella</taxon>
    </lineage>
</organism>
<feature type="transmembrane region" description="Helical" evidence="2">
    <location>
        <begin position="81"/>
        <end position="99"/>
    </location>
</feature>
<dbReference type="InterPro" id="IPR025291">
    <property type="entry name" value="DUF4153"/>
</dbReference>
<dbReference type="EMBL" id="ACKS01000031">
    <property type="protein sequence ID" value="EFA44924.1"/>
    <property type="molecule type" value="Genomic_DNA"/>
</dbReference>
<evidence type="ECO:0000256" key="2">
    <source>
        <dbReference type="SAM" id="Phobius"/>
    </source>
</evidence>
<dbReference type="Pfam" id="PF13687">
    <property type="entry name" value="DUF4153"/>
    <property type="match status" value="1"/>
</dbReference>
<accession>D1PUT5</accession>
<comment type="caution">
    <text evidence="3">The sequence shown here is derived from an EMBL/GenBank/DDBJ whole genome shotgun (WGS) entry which is preliminary data.</text>
</comment>
<feature type="compositionally biased region" description="Polar residues" evidence="1">
    <location>
        <begin position="457"/>
        <end position="466"/>
    </location>
</feature>
<keyword evidence="2" id="KW-0472">Membrane</keyword>
<protein>
    <recommendedName>
        <fullName evidence="5">DUF4153 domain-containing protein</fullName>
    </recommendedName>
</protein>
<reference evidence="3 4" key="1">
    <citation type="submission" date="2009-10" db="EMBL/GenBank/DDBJ databases">
        <authorList>
            <person name="Qin X."/>
            <person name="Bachman B."/>
            <person name="Battles P."/>
            <person name="Bell A."/>
            <person name="Bess C."/>
            <person name="Bickham C."/>
            <person name="Chaboub L."/>
            <person name="Chen D."/>
            <person name="Coyle M."/>
            <person name="Deiros D.R."/>
            <person name="Dinh H."/>
            <person name="Forbes L."/>
            <person name="Fowler G."/>
            <person name="Francisco L."/>
            <person name="Fu Q."/>
            <person name="Gubbala S."/>
            <person name="Hale W."/>
            <person name="Han Y."/>
            <person name="Hemphill L."/>
            <person name="Highlander S.K."/>
            <person name="Hirani K."/>
            <person name="Hogues M."/>
            <person name="Jackson L."/>
            <person name="Jakkamsetti A."/>
            <person name="Javaid M."/>
            <person name="Jiang H."/>
            <person name="Korchina V."/>
            <person name="Kovar C."/>
            <person name="Lara F."/>
            <person name="Lee S."/>
            <person name="Mata R."/>
            <person name="Mathew T."/>
            <person name="Moen C."/>
            <person name="Morales K."/>
            <person name="Munidasa M."/>
            <person name="Nazareth L."/>
            <person name="Ngo R."/>
            <person name="Nguyen L."/>
            <person name="Okwuonu G."/>
            <person name="Ongeri F."/>
            <person name="Patil S."/>
            <person name="Petrosino J."/>
            <person name="Pham C."/>
            <person name="Pham P."/>
            <person name="Pu L.-L."/>
            <person name="Puazo M."/>
            <person name="Raj R."/>
            <person name="Reid J."/>
            <person name="Rouhana J."/>
            <person name="Saada N."/>
            <person name="Shang Y."/>
            <person name="Simmons D."/>
            <person name="Thornton R."/>
            <person name="Warren J."/>
            <person name="Weissenberger G."/>
            <person name="Zhang J."/>
            <person name="Zhang L."/>
            <person name="Zhou C."/>
            <person name="Zhu D."/>
            <person name="Muzny D."/>
            <person name="Worley K."/>
            <person name="Gibbs R."/>
        </authorList>
    </citation>
    <scope>NUCLEOTIDE SEQUENCE [LARGE SCALE GENOMIC DNA]</scope>
    <source>
        <strain evidence="3 4">DSM 17361</strain>
    </source>
</reference>
<feature type="transmembrane region" description="Helical" evidence="2">
    <location>
        <begin position="321"/>
        <end position="340"/>
    </location>
</feature>
<evidence type="ECO:0000256" key="1">
    <source>
        <dbReference type="SAM" id="MobiDB-lite"/>
    </source>
</evidence>
<dbReference type="RefSeq" id="WP_007172834.1">
    <property type="nucleotide sequence ID" value="NZ_GG704780.1"/>
</dbReference>
<feature type="transmembrane region" description="Helical" evidence="2">
    <location>
        <begin position="288"/>
        <end position="309"/>
    </location>
</feature>
<keyword evidence="4" id="KW-1185">Reference proteome</keyword>
<dbReference type="eggNOG" id="COG1835">
    <property type="taxonomic scope" value="Bacteria"/>
</dbReference>
<keyword evidence="2" id="KW-1133">Transmembrane helix</keyword>
<keyword evidence="2" id="KW-0812">Transmembrane</keyword>
<dbReference type="HOGENOM" id="CLU_030795_2_0_10"/>
<name>D1PUT5_9BACT</name>
<feature type="transmembrane region" description="Helical" evidence="2">
    <location>
        <begin position="255"/>
        <end position="276"/>
    </location>
</feature>
<feature type="transmembrane region" description="Helical" evidence="2">
    <location>
        <begin position="184"/>
        <end position="201"/>
    </location>
</feature>
<dbReference type="Proteomes" id="UP000003160">
    <property type="component" value="Unassembled WGS sequence"/>
</dbReference>
<sequence>MMKKISFSAIRNQFVAMCTRFPIALAFILAFTVCAICVTHDVITEEKYCFFATFYTASAALLSAVLRLWDEETDNRRLSWGVQLATQLAWLGFMIYLVSEWELGIIHVTALVSLMVAMVIAGFLVSFTKEKTDLPLWHFTFRTLLAAVVAIVVSNIFWGGISLLFTSFKELFSLQLWNNAEFDIAIVCLGCITPVLFLQLLPGGQRKHDRSIQGMPRWANAVVHYLFVPLTVAYLVTLYAYAAKILITWQLPDGWVSWLVSVLMLLMVSLTVLLYPSRFDDTRKFDRTFTRLLPMLVLPLLLLMTIGIVRRFSDYGITVPRLYLALFNLWCYGVCLWLIVRQPKRLAWIPASFVFLLVASSVGPQSFANITLHLLSTKIKMAMAANDIYRFPMNVEAVKTWKRDTTEQHRQVSDQLLYLAQTYEKHELSQLADSAAIAHIIKSYDKESAENDGDLTVRSSSTSEQSFPVPPGKRHCASTFFTGEEVRLAGDTLSCTITLSENGHERTLPLSFSVKQLRAMQSQKKPYWTFNISQATVYLSSLYYYTYSNTLTFQACIFY</sequence>
<feature type="transmembrane region" description="Helical" evidence="2">
    <location>
        <begin position="51"/>
        <end position="69"/>
    </location>
</feature>
<evidence type="ECO:0000313" key="4">
    <source>
        <dbReference type="Proteomes" id="UP000003160"/>
    </source>
</evidence>
<evidence type="ECO:0008006" key="5">
    <source>
        <dbReference type="Google" id="ProtNLM"/>
    </source>
</evidence>
<feature type="transmembrane region" description="Helical" evidence="2">
    <location>
        <begin position="222"/>
        <end position="243"/>
    </location>
</feature>
<proteinExistence type="predicted"/>
<evidence type="ECO:0000313" key="3">
    <source>
        <dbReference type="EMBL" id="EFA44924.1"/>
    </source>
</evidence>